<evidence type="ECO:0000313" key="5">
    <source>
        <dbReference type="EMBL" id="CAE2254815.1"/>
    </source>
</evidence>
<keyword evidence="2" id="KW-0040">ANK repeat</keyword>
<dbReference type="InterPro" id="IPR036028">
    <property type="entry name" value="SH3-like_dom_sf"/>
</dbReference>
<name>A0A7S4MYU0_GUITH</name>
<dbReference type="EMBL" id="HBKN01004226">
    <property type="protein sequence ID" value="CAE2254815.1"/>
    <property type="molecule type" value="Transcribed_RNA"/>
</dbReference>
<organism evidence="5">
    <name type="scientific">Guillardia theta</name>
    <name type="common">Cryptophyte</name>
    <name type="synonym">Cryptomonas phi</name>
    <dbReference type="NCBI Taxonomy" id="55529"/>
    <lineage>
        <taxon>Eukaryota</taxon>
        <taxon>Cryptophyceae</taxon>
        <taxon>Pyrenomonadales</taxon>
        <taxon>Geminigeraceae</taxon>
        <taxon>Guillardia</taxon>
    </lineage>
</organism>
<protein>
    <recommendedName>
        <fullName evidence="4">SH3 domain-containing protein</fullName>
    </recommendedName>
</protein>
<dbReference type="GO" id="GO:0005634">
    <property type="term" value="C:nucleus"/>
    <property type="evidence" value="ECO:0007669"/>
    <property type="project" value="TreeGrafter"/>
</dbReference>
<dbReference type="Pfam" id="PF12796">
    <property type="entry name" value="Ank_2"/>
    <property type="match status" value="1"/>
</dbReference>
<keyword evidence="1 3" id="KW-0728">SH3 domain</keyword>
<dbReference type="AlphaFoldDB" id="A0A7S4MYU0"/>
<feature type="repeat" description="ANK" evidence="2">
    <location>
        <begin position="85"/>
        <end position="117"/>
    </location>
</feature>
<gene>
    <name evidence="5" type="ORF">GTHE00462_LOCUS3535</name>
</gene>
<dbReference type="PANTHER" id="PTHR24183">
    <property type="entry name" value="FIBRONECTIN TYPE 3 AND ANKYRIN REPEAT DOMAINS PROTEIN 1"/>
    <property type="match status" value="1"/>
</dbReference>
<dbReference type="SUPFAM" id="SSF50044">
    <property type="entry name" value="SH3-domain"/>
    <property type="match status" value="1"/>
</dbReference>
<dbReference type="InterPro" id="IPR002110">
    <property type="entry name" value="Ankyrin_rpt"/>
</dbReference>
<accession>A0A7S4MYU0</accession>
<evidence type="ECO:0000256" key="3">
    <source>
        <dbReference type="PROSITE-ProRule" id="PRU00192"/>
    </source>
</evidence>
<dbReference type="SMART" id="SM00248">
    <property type="entry name" value="ANK"/>
    <property type="match status" value="2"/>
</dbReference>
<dbReference type="PANTHER" id="PTHR24183:SF1">
    <property type="entry name" value="FIBRONECTIN TYPE 3 AND ANKYRIN REPEAT DOMAINS PROTEIN 1"/>
    <property type="match status" value="1"/>
</dbReference>
<evidence type="ECO:0000256" key="1">
    <source>
        <dbReference type="ARBA" id="ARBA00022443"/>
    </source>
</evidence>
<dbReference type="PROSITE" id="PS50297">
    <property type="entry name" value="ANK_REP_REGION"/>
    <property type="match status" value="1"/>
</dbReference>
<dbReference type="SUPFAM" id="SSF48403">
    <property type="entry name" value="Ankyrin repeat"/>
    <property type="match status" value="1"/>
</dbReference>
<dbReference type="InterPro" id="IPR001452">
    <property type="entry name" value="SH3_domain"/>
</dbReference>
<proteinExistence type="predicted"/>
<evidence type="ECO:0000259" key="4">
    <source>
        <dbReference type="PROSITE" id="PS50002"/>
    </source>
</evidence>
<dbReference type="Gene3D" id="1.25.40.20">
    <property type="entry name" value="Ankyrin repeat-containing domain"/>
    <property type="match status" value="1"/>
</dbReference>
<reference evidence="5" key="1">
    <citation type="submission" date="2021-01" db="EMBL/GenBank/DDBJ databases">
        <authorList>
            <person name="Corre E."/>
            <person name="Pelletier E."/>
            <person name="Niang G."/>
            <person name="Scheremetjew M."/>
            <person name="Finn R."/>
            <person name="Kale V."/>
            <person name="Holt S."/>
            <person name="Cochrane G."/>
            <person name="Meng A."/>
            <person name="Brown T."/>
            <person name="Cohen L."/>
        </authorList>
    </citation>
    <scope>NUCLEOTIDE SEQUENCE</scope>
    <source>
        <strain evidence="5">CCMP 2712</strain>
    </source>
</reference>
<dbReference type="InterPro" id="IPR036770">
    <property type="entry name" value="Ankyrin_rpt-contain_sf"/>
</dbReference>
<sequence length="240" mass="26389">MGAEISSIDKGLKCDCCSNLSSNKEQGKSKTGYRFPTTRPSVSSINQGVLLDNLLTLSEHGQPQALQSFLDARKDAVNVNMQNEEGDTALHLAARKGKINNCKILLQRGAVLLKNNEGKTALDIAIESNHIYCAGALRSVEGKQLQEQDSANATVKHALEYFSPPLEVTGLYDYEASDSLPFPPDHRMELHIHKGEKFDVIFIRPDGWCLASRPGMKYQGYIPGNFVTSNGSEPLVQIRN</sequence>
<dbReference type="SMART" id="SM00326">
    <property type="entry name" value="SH3"/>
    <property type="match status" value="1"/>
</dbReference>
<feature type="domain" description="SH3" evidence="4">
    <location>
        <begin position="163"/>
        <end position="232"/>
    </location>
</feature>
<dbReference type="PROSITE" id="PS50002">
    <property type="entry name" value="SH3"/>
    <property type="match status" value="1"/>
</dbReference>
<dbReference type="Gene3D" id="2.30.30.40">
    <property type="entry name" value="SH3 Domains"/>
    <property type="match status" value="1"/>
</dbReference>
<evidence type="ECO:0000256" key="2">
    <source>
        <dbReference type="PROSITE-ProRule" id="PRU00023"/>
    </source>
</evidence>
<dbReference type="PROSITE" id="PS50088">
    <property type="entry name" value="ANK_REPEAT"/>
    <property type="match status" value="1"/>
</dbReference>